<dbReference type="SUPFAM" id="SSF48371">
    <property type="entry name" value="ARM repeat"/>
    <property type="match status" value="1"/>
</dbReference>
<dbReference type="EMBL" id="NOVD01000003">
    <property type="protein sequence ID" value="PCK28111.1"/>
    <property type="molecule type" value="Genomic_DNA"/>
</dbReference>
<proteinExistence type="predicted"/>
<dbReference type="InterPro" id="IPR043746">
    <property type="entry name" value="DUF5691"/>
</dbReference>
<comment type="caution">
    <text evidence="1">The sequence shown here is derived from an EMBL/GenBank/DDBJ whole genome shotgun (WGS) entry which is preliminary data.</text>
</comment>
<gene>
    <name evidence="1" type="ORF">CHR55_06650</name>
</gene>
<protein>
    <submittedName>
        <fullName evidence="1">Uncharacterized protein</fullName>
    </submittedName>
</protein>
<dbReference type="AlphaFoldDB" id="A0A2A5JGM5"/>
<accession>A0A2A5JGM5</accession>
<evidence type="ECO:0000313" key="2">
    <source>
        <dbReference type="Proteomes" id="UP000230886"/>
    </source>
</evidence>
<dbReference type="Pfam" id="PF18944">
    <property type="entry name" value="DUF5691"/>
    <property type="match status" value="1"/>
</dbReference>
<dbReference type="Proteomes" id="UP000230886">
    <property type="component" value="Unassembled WGS sequence"/>
</dbReference>
<reference evidence="1 2" key="1">
    <citation type="submission" date="2017-07" db="EMBL/GenBank/DDBJ databases">
        <title>Draft sequence of Rhodococcus enclensis 23b-28.</title>
        <authorList>
            <person name="Besaury L."/>
            <person name="Sancelme M."/>
            <person name="Amato P."/>
            <person name="Lallement A."/>
            <person name="Delort A.-M."/>
        </authorList>
    </citation>
    <scope>NUCLEOTIDE SEQUENCE [LARGE SCALE GENOMIC DNA]</scope>
    <source>
        <strain evidence="1 2">23b-28</strain>
    </source>
</reference>
<organism evidence="1 2">
    <name type="scientific">Rhodococcus qingshengii</name>
    <dbReference type="NCBI Taxonomy" id="334542"/>
    <lineage>
        <taxon>Bacteria</taxon>
        <taxon>Bacillati</taxon>
        <taxon>Actinomycetota</taxon>
        <taxon>Actinomycetes</taxon>
        <taxon>Mycobacteriales</taxon>
        <taxon>Nocardiaceae</taxon>
        <taxon>Rhodococcus</taxon>
        <taxon>Rhodococcus erythropolis group</taxon>
    </lineage>
</organism>
<evidence type="ECO:0000313" key="1">
    <source>
        <dbReference type="EMBL" id="PCK28111.1"/>
    </source>
</evidence>
<name>A0A2A5JGM5_RHOSG</name>
<sequence>MSTLISAALLGTARTATTFEELPTEVRGYARELDGDPAEMLLAGAALERAYRRGGAGSTTAAVPTPAPDDVRFTLPESSSAHLLSMLAAKATLLDEWFAVALEHNYRAPDHLVAELLSFARASEAHRESILQIVGERGRWLAAQNPEWSKLVRTRDANPDVWRHGSSSQRTQWLIDTRRTDPALALAELRKSWGTERGEQKAAFVAALANGLSADDQPLLEEALDDRRKDVRRAAVEVLGQLPESEFGERMAARVRKWVRVERKLVRSTLVIVPPEEVDSAARRDGIEDRPNPHTDYRAEYVRQAISSAPLSLWNNMIGGPGKVLGMSVDEGWEPILHDAWSTAGVAQNNTEWALELFRMRGTATDRRVLPLVPAKALADLLRSGNGDANVLHPGRAAIYDALRGPWPEDITRAVVAQWERVAARRADGGAKAGEFSRYKYVASLRLAETRFPYSAVTLLERAAERARDPDWRQTFARTASAITHRKTLLEELT</sequence>
<dbReference type="RefSeq" id="WP_099697164.1">
    <property type="nucleotide sequence ID" value="NZ_NOVD01000003.1"/>
</dbReference>
<dbReference type="InterPro" id="IPR016024">
    <property type="entry name" value="ARM-type_fold"/>
</dbReference>